<feature type="region of interest" description="Disordered" evidence="1">
    <location>
        <begin position="17"/>
        <end position="39"/>
    </location>
</feature>
<evidence type="ECO:0000256" key="1">
    <source>
        <dbReference type="SAM" id="MobiDB-lite"/>
    </source>
</evidence>
<evidence type="ECO:0000313" key="3">
    <source>
        <dbReference type="Proteomes" id="UP000762676"/>
    </source>
</evidence>
<proteinExistence type="predicted"/>
<sequence length="111" mass="12269">MYDEIIQSGSGRYYKEESLTPTTVRGRTPAGDLSIDGLSGSVPAKQDLLVGQDNRNKRSSLLGSHAKWIEGSFLAKWTWSNKSIFDRGRSASFALVLQYLLFSEVSLLKPA</sequence>
<accession>A0AAV4JC77</accession>
<comment type="caution">
    <text evidence="2">The sequence shown here is derived from an EMBL/GenBank/DDBJ whole genome shotgun (WGS) entry which is preliminary data.</text>
</comment>
<evidence type="ECO:0000313" key="2">
    <source>
        <dbReference type="EMBL" id="GFS19885.1"/>
    </source>
</evidence>
<reference evidence="2 3" key="1">
    <citation type="journal article" date="2021" name="Elife">
        <title>Chloroplast acquisition without the gene transfer in kleptoplastic sea slugs, Plakobranchus ocellatus.</title>
        <authorList>
            <person name="Maeda T."/>
            <person name="Takahashi S."/>
            <person name="Yoshida T."/>
            <person name="Shimamura S."/>
            <person name="Takaki Y."/>
            <person name="Nagai Y."/>
            <person name="Toyoda A."/>
            <person name="Suzuki Y."/>
            <person name="Arimoto A."/>
            <person name="Ishii H."/>
            <person name="Satoh N."/>
            <person name="Nishiyama T."/>
            <person name="Hasebe M."/>
            <person name="Maruyama T."/>
            <person name="Minagawa J."/>
            <person name="Obokata J."/>
            <person name="Shigenobu S."/>
        </authorList>
    </citation>
    <scope>NUCLEOTIDE SEQUENCE [LARGE SCALE GENOMIC DNA]</scope>
</reference>
<dbReference type="Proteomes" id="UP000762676">
    <property type="component" value="Unassembled WGS sequence"/>
</dbReference>
<organism evidence="2 3">
    <name type="scientific">Elysia marginata</name>
    <dbReference type="NCBI Taxonomy" id="1093978"/>
    <lineage>
        <taxon>Eukaryota</taxon>
        <taxon>Metazoa</taxon>
        <taxon>Spiralia</taxon>
        <taxon>Lophotrochozoa</taxon>
        <taxon>Mollusca</taxon>
        <taxon>Gastropoda</taxon>
        <taxon>Heterobranchia</taxon>
        <taxon>Euthyneura</taxon>
        <taxon>Panpulmonata</taxon>
        <taxon>Sacoglossa</taxon>
        <taxon>Placobranchoidea</taxon>
        <taxon>Plakobranchidae</taxon>
        <taxon>Elysia</taxon>
    </lineage>
</organism>
<gene>
    <name evidence="2" type="ORF">ElyMa_005043200</name>
</gene>
<dbReference type="EMBL" id="BMAT01010084">
    <property type="protein sequence ID" value="GFS19885.1"/>
    <property type="molecule type" value="Genomic_DNA"/>
</dbReference>
<name>A0AAV4JC77_9GAST</name>
<dbReference type="AlphaFoldDB" id="A0AAV4JC77"/>
<protein>
    <submittedName>
        <fullName evidence="2">Uncharacterized protein</fullName>
    </submittedName>
</protein>
<keyword evidence="3" id="KW-1185">Reference proteome</keyword>